<evidence type="ECO:0000313" key="3">
    <source>
        <dbReference type="Proteomes" id="UP000601435"/>
    </source>
</evidence>
<dbReference type="OrthoDB" id="409725at2759"/>
<sequence>MGELLRPAKNLEIFVRLRILDDAEVVSMDGHQCFDSPTREGSASPSWSGLDHGGQHDGWVFRSQIFLPERMPNLWLELEVINIGIAGEELVGRVKVPITKKNFLTNAKAVGISPISPLPLQHQAMLGEAGRPLALPLPDADGKWRALLVCRVRLKLHSACHGMDGAAQLPRQSPTLVSTGNHTSESLTQTMSRVDTVVEGAGTVLAMFFLSSPMPQVWQAQKTPAKVDLINPITILSMYGNCAAQVVYGIYRPLPAAVPCNLYGLAVSLYYLGSCWWCAAKFSGALQWNSAAAGGTVASVTVSLLMHQSMPLWVPNAVGILLSLIQLSLIMAYPRVKPTKEVLFEDEIRLQLGHVFIVVSAKLTRRILLQMLVMGGVMVLIVAGMSLINIDYSNVLGIDLALRR</sequence>
<protein>
    <submittedName>
        <fullName evidence="2">MKK3 protein</fullName>
    </submittedName>
</protein>
<gene>
    <name evidence="2" type="primary">MKK3</name>
    <name evidence="2" type="ORF">SNEC2469_LOCUS22056</name>
</gene>
<evidence type="ECO:0000256" key="1">
    <source>
        <dbReference type="SAM" id="Phobius"/>
    </source>
</evidence>
<dbReference type="AlphaFoldDB" id="A0A812XYR4"/>
<keyword evidence="1" id="KW-0812">Transmembrane</keyword>
<feature type="transmembrane region" description="Helical" evidence="1">
    <location>
        <begin position="262"/>
        <end position="279"/>
    </location>
</feature>
<dbReference type="EMBL" id="CAJNJA010039664">
    <property type="protein sequence ID" value="CAE7758771.1"/>
    <property type="molecule type" value="Genomic_DNA"/>
</dbReference>
<feature type="transmembrane region" description="Helical" evidence="1">
    <location>
        <begin position="312"/>
        <end position="333"/>
    </location>
</feature>
<feature type="transmembrane region" description="Helical" evidence="1">
    <location>
        <begin position="367"/>
        <end position="390"/>
    </location>
</feature>
<name>A0A812XYR4_9DINO</name>
<organism evidence="2 3">
    <name type="scientific">Symbiodinium necroappetens</name>
    <dbReference type="NCBI Taxonomy" id="1628268"/>
    <lineage>
        <taxon>Eukaryota</taxon>
        <taxon>Sar</taxon>
        <taxon>Alveolata</taxon>
        <taxon>Dinophyceae</taxon>
        <taxon>Suessiales</taxon>
        <taxon>Symbiodiniaceae</taxon>
        <taxon>Symbiodinium</taxon>
    </lineage>
</organism>
<keyword evidence="1" id="KW-1133">Transmembrane helix</keyword>
<proteinExistence type="predicted"/>
<dbReference type="Gene3D" id="1.20.1280.290">
    <property type="match status" value="1"/>
</dbReference>
<comment type="caution">
    <text evidence="2">The sequence shown here is derived from an EMBL/GenBank/DDBJ whole genome shotgun (WGS) entry which is preliminary data.</text>
</comment>
<reference evidence="2" key="1">
    <citation type="submission" date="2021-02" db="EMBL/GenBank/DDBJ databases">
        <authorList>
            <person name="Dougan E. K."/>
            <person name="Rhodes N."/>
            <person name="Thang M."/>
            <person name="Chan C."/>
        </authorList>
    </citation>
    <scope>NUCLEOTIDE SEQUENCE</scope>
</reference>
<accession>A0A812XYR4</accession>
<dbReference type="Proteomes" id="UP000601435">
    <property type="component" value="Unassembled WGS sequence"/>
</dbReference>
<evidence type="ECO:0000313" key="2">
    <source>
        <dbReference type="EMBL" id="CAE7758771.1"/>
    </source>
</evidence>
<keyword evidence="1" id="KW-0472">Membrane</keyword>
<keyword evidence="3" id="KW-1185">Reference proteome</keyword>